<evidence type="ECO:0000256" key="5">
    <source>
        <dbReference type="ARBA" id="ARBA00023016"/>
    </source>
</evidence>
<dbReference type="SUPFAM" id="SSF100920">
    <property type="entry name" value="Heat shock protein 70kD (HSP70), peptide-binding domain"/>
    <property type="match status" value="1"/>
</dbReference>
<dbReference type="KEGG" id="mcab:HXZ27_30640"/>
<comment type="similarity">
    <text evidence="1 7">Belongs to the heat shock protein 70 family.</text>
</comment>
<evidence type="ECO:0000256" key="1">
    <source>
        <dbReference type="ARBA" id="ARBA00007381"/>
    </source>
</evidence>
<dbReference type="InterPro" id="IPR043129">
    <property type="entry name" value="ATPase_NBD"/>
</dbReference>
<dbReference type="SMART" id="SM00327">
    <property type="entry name" value="VWA"/>
    <property type="match status" value="1"/>
</dbReference>
<dbReference type="PANTHER" id="PTHR19375">
    <property type="entry name" value="HEAT SHOCK PROTEIN 70KDA"/>
    <property type="match status" value="1"/>
</dbReference>
<reference evidence="8 9" key="1">
    <citation type="submission" date="2020-07" db="EMBL/GenBank/DDBJ databases">
        <title>A bifunctional nitrone conjugated secondary metabolite targeting the ribosome.</title>
        <authorList>
            <person name="Limbrick E.M."/>
            <person name="Graf M."/>
            <person name="Derewacz D.K."/>
            <person name="Nguyen F."/>
            <person name="Spraggins J.M."/>
            <person name="Wieland M."/>
            <person name="Ynigez-Gutierrez A.E."/>
            <person name="Reisman B.J."/>
            <person name="Zinshteyn B."/>
            <person name="McCulloch K."/>
            <person name="Iverson T.M."/>
            <person name="Green R."/>
            <person name="Wilson D.N."/>
            <person name="Bachmann B.O."/>
        </authorList>
    </citation>
    <scope>NUCLEOTIDE SEQUENCE [LARGE SCALE GENOMIC DNA]</scope>
    <source>
        <strain evidence="9">aurantiaca</strain>
    </source>
</reference>
<evidence type="ECO:0000313" key="8">
    <source>
        <dbReference type="EMBL" id="QLD28028.1"/>
    </source>
</evidence>
<dbReference type="Gene3D" id="3.30.420.40">
    <property type="match status" value="2"/>
</dbReference>
<dbReference type="Proteomes" id="UP000509335">
    <property type="component" value="Chromosome"/>
</dbReference>
<organism evidence="8 9">
    <name type="scientific">Micromonospora carbonacea</name>
    <dbReference type="NCBI Taxonomy" id="47853"/>
    <lineage>
        <taxon>Bacteria</taxon>
        <taxon>Bacillati</taxon>
        <taxon>Actinomycetota</taxon>
        <taxon>Actinomycetes</taxon>
        <taxon>Micromonosporales</taxon>
        <taxon>Micromonosporaceae</taxon>
        <taxon>Micromonospora</taxon>
    </lineage>
</organism>
<sequence length="703" mass="74862">MTGRSGPVVDSRPLAVGIDLGTTYSAVAWVNPDGDPEIIPNALGEPLTASVVSFAAGRPIVGAEAKADQARGASEVAYLFKRSMGNPSFQFPLGGEVWSATRLSALVLAHLKEQAEAALGRPVTRAVVTVPEYFTHPERAATIEAGRLAGLDVRRIISEPTSAALAYGLRPGPRTRRVLVYDLGGGTFDVSLVEIGPDEIRVLCTDGNHELGGRDWDDRLAGLVLRAFPAEAAALEDEPGALLVEVERLKRTLSARQSAELRLVVDGRPPLSTRIDRKSFEGASRDLLEQTGQLTGQVLDELGLSWADIHGILPVGGSTRMPMVRDYLEELSGRPPMGGVHPDHAVALGAAAQAAILLEEESAAQLRLAGPSAVPAEPILRLSAPRRVSGVVAHSLGMIAENSTGDRYVNSVLLPRNQRIPCTETRPYQFELDGGGEELLEVYLTQGETDDPSTCVYLGRYLVTRFPPGGRRKVIVDVAYAYDENVLVGVTATERSSGAPLAVTVAELPEDVPGRFLQPPVRSVAREPMTVYLAFDLSGSMSGLPLNEAKRAAETFVSQLDLTTTAVGLIAFSDRVRAEQQATSNAAVIERAIRGLVVGSTGYGNATHPFDELRQLLAGSAGRRFGVVLADGVWSNQSRAVKQAQHCHRDGIDVVAVGFGGADQGFLRRIASSTEQALFTDLGELSSVFGTIAREITEGATRP</sequence>
<dbReference type="InterPro" id="IPR018181">
    <property type="entry name" value="Heat_shock_70_CS"/>
</dbReference>
<dbReference type="InterPro" id="IPR002035">
    <property type="entry name" value="VWF_A"/>
</dbReference>
<evidence type="ECO:0000256" key="6">
    <source>
        <dbReference type="ARBA" id="ARBA00023186"/>
    </source>
</evidence>
<evidence type="ECO:0000313" key="9">
    <source>
        <dbReference type="Proteomes" id="UP000509335"/>
    </source>
</evidence>
<dbReference type="AlphaFoldDB" id="A0A7H8XUC8"/>
<dbReference type="CDD" id="cd24029">
    <property type="entry name" value="ASKHA_NBD_HSP70_DnaK_HscA_HscC"/>
    <property type="match status" value="1"/>
</dbReference>
<dbReference type="PRINTS" id="PR00301">
    <property type="entry name" value="HEATSHOCK70"/>
</dbReference>
<keyword evidence="5" id="KW-0346">Stress response</keyword>
<dbReference type="SUPFAM" id="SSF53300">
    <property type="entry name" value="vWA-like"/>
    <property type="match status" value="1"/>
</dbReference>
<dbReference type="InterPro" id="IPR036465">
    <property type="entry name" value="vWFA_dom_sf"/>
</dbReference>
<proteinExistence type="inferred from homology"/>
<dbReference type="EMBL" id="CP058322">
    <property type="protein sequence ID" value="QLD28028.1"/>
    <property type="molecule type" value="Genomic_DNA"/>
</dbReference>
<accession>A0A7H8XUC8</accession>
<dbReference type="FunFam" id="3.30.420.40:FF:000545">
    <property type="entry name" value="Endoplasmic reticulum chaperone BiP"/>
    <property type="match status" value="1"/>
</dbReference>
<dbReference type="Pfam" id="PF00092">
    <property type="entry name" value="VWA"/>
    <property type="match status" value="1"/>
</dbReference>
<dbReference type="Gene3D" id="2.60.34.10">
    <property type="entry name" value="Substrate Binding Domain Of DNAk, Chain A, domain 1"/>
    <property type="match status" value="1"/>
</dbReference>
<dbReference type="InterPro" id="IPR029047">
    <property type="entry name" value="HSP70_peptide-bd_sf"/>
</dbReference>
<dbReference type="GO" id="GO:0005524">
    <property type="term" value="F:ATP binding"/>
    <property type="evidence" value="ECO:0007669"/>
    <property type="project" value="UniProtKB-KW"/>
</dbReference>
<evidence type="ECO:0000256" key="7">
    <source>
        <dbReference type="RuleBase" id="RU003322"/>
    </source>
</evidence>
<keyword evidence="2" id="KW-0597">Phosphoprotein</keyword>
<protein>
    <submittedName>
        <fullName evidence="8">Hsp70 family protein</fullName>
    </submittedName>
</protein>
<dbReference type="InterPro" id="IPR013126">
    <property type="entry name" value="Hsp_70_fam"/>
</dbReference>
<name>A0A7H8XUC8_9ACTN</name>
<dbReference type="Gene3D" id="3.40.50.410">
    <property type="entry name" value="von Willebrand factor, type A domain"/>
    <property type="match status" value="1"/>
</dbReference>
<keyword evidence="4 7" id="KW-0067">ATP-binding</keyword>
<evidence type="ECO:0000256" key="3">
    <source>
        <dbReference type="ARBA" id="ARBA00022741"/>
    </source>
</evidence>
<dbReference type="PROSITE" id="PS50234">
    <property type="entry name" value="VWFA"/>
    <property type="match status" value="1"/>
</dbReference>
<dbReference type="SUPFAM" id="SSF53067">
    <property type="entry name" value="Actin-like ATPase domain"/>
    <property type="match status" value="2"/>
</dbReference>
<dbReference type="PROSITE" id="PS00329">
    <property type="entry name" value="HSP70_2"/>
    <property type="match status" value="1"/>
</dbReference>
<evidence type="ECO:0000256" key="2">
    <source>
        <dbReference type="ARBA" id="ARBA00022553"/>
    </source>
</evidence>
<gene>
    <name evidence="8" type="ORF">HXZ27_30640</name>
</gene>
<dbReference type="PROSITE" id="PS00297">
    <property type="entry name" value="HSP70_1"/>
    <property type="match status" value="1"/>
</dbReference>
<keyword evidence="6" id="KW-0143">Chaperone</keyword>
<dbReference type="CDD" id="cd00198">
    <property type="entry name" value="vWFA"/>
    <property type="match status" value="1"/>
</dbReference>
<dbReference type="GO" id="GO:0140662">
    <property type="term" value="F:ATP-dependent protein folding chaperone"/>
    <property type="evidence" value="ECO:0007669"/>
    <property type="project" value="InterPro"/>
</dbReference>
<dbReference type="Gene3D" id="3.90.640.10">
    <property type="entry name" value="Actin, Chain A, domain 4"/>
    <property type="match status" value="1"/>
</dbReference>
<keyword evidence="3 7" id="KW-0547">Nucleotide-binding</keyword>
<dbReference type="Pfam" id="PF00012">
    <property type="entry name" value="HSP70"/>
    <property type="match status" value="2"/>
</dbReference>
<evidence type="ECO:0000256" key="4">
    <source>
        <dbReference type="ARBA" id="ARBA00022840"/>
    </source>
</evidence>